<keyword evidence="2" id="KW-1185">Reference proteome</keyword>
<dbReference type="Proteomes" id="UP000310200">
    <property type="component" value="Unassembled WGS sequence"/>
</dbReference>
<dbReference type="EMBL" id="QBLH01003220">
    <property type="protein sequence ID" value="TGZ42237.1"/>
    <property type="molecule type" value="Genomic_DNA"/>
</dbReference>
<reference evidence="1 2" key="1">
    <citation type="journal article" date="2019" name="Philos. Trans. R. Soc. Lond., B, Biol. Sci.">
        <title>Ant behaviour and brain gene expression of defending hosts depend on the ecological success of the intruding social parasite.</title>
        <authorList>
            <person name="Kaur R."/>
            <person name="Stoldt M."/>
            <person name="Jongepier E."/>
            <person name="Feldmeyer B."/>
            <person name="Menzel F."/>
            <person name="Bornberg-Bauer E."/>
            <person name="Foitzik S."/>
        </authorList>
    </citation>
    <scope>NUCLEOTIDE SEQUENCE [LARGE SCALE GENOMIC DNA]</scope>
    <source>
        <tissue evidence="1">Whole body</tissue>
    </source>
</reference>
<comment type="caution">
    <text evidence="1">The sequence shown here is derived from an EMBL/GenBank/DDBJ whole genome shotgun (WGS) entry which is preliminary data.</text>
</comment>
<dbReference type="AlphaFoldDB" id="A0A4S2K4R9"/>
<protein>
    <submittedName>
        <fullName evidence="1">Uncharacterized protein</fullName>
    </submittedName>
</protein>
<name>A0A4S2K4R9_9HYME</name>
<evidence type="ECO:0000313" key="1">
    <source>
        <dbReference type="EMBL" id="TGZ42237.1"/>
    </source>
</evidence>
<organism evidence="1 2">
    <name type="scientific">Temnothorax longispinosus</name>
    <dbReference type="NCBI Taxonomy" id="300112"/>
    <lineage>
        <taxon>Eukaryota</taxon>
        <taxon>Metazoa</taxon>
        <taxon>Ecdysozoa</taxon>
        <taxon>Arthropoda</taxon>
        <taxon>Hexapoda</taxon>
        <taxon>Insecta</taxon>
        <taxon>Pterygota</taxon>
        <taxon>Neoptera</taxon>
        <taxon>Endopterygota</taxon>
        <taxon>Hymenoptera</taxon>
        <taxon>Apocrita</taxon>
        <taxon>Aculeata</taxon>
        <taxon>Formicoidea</taxon>
        <taxon>Formicidae</taxon>
        <taxon>Myrmicinae</taxon>
        <taxon>Temnothorax</taxon>
    </lineage>
</organism>
<evidence type="ECO:0000313" key="2">
    <source>
        <dbReference type="Proteomes" id="UP000310200"/>
    </source>
</evidence>
<sequence>MAVRHYAHQYTMRLTDEKITDENVSSENSDAEDYYPLIHHSANGTMVNANARRRAKEASWDET</sequence>
<feature type="non-terminal residue" evidence="1">
    <location>
        <position position="63"/>
    </location>
</feature>
<accession>A0A4S2K4R9</accession>
<proteinExistence type="predicted"/>
<gene>
    <name evidence="1" type="ORF">DBV15_12971</name>
</gene>